<keyword evidence="3" id="KW-0802">TPR repeat</keyword>
<feature type="repeat" description="TPR" evidence="3">
    <location>
        <begin position="416"/>
        <end position="449"/>
    </location>
</feature>
<evidence type="ECO:0000256" key="4">
    <source>
        <dbReference type="SAM" id="MobiDB-lite"/>
    </source>
</evidence>
<dbReference type="AlphaFoldDB" id="A0A4S4NQH7"/>
<feature type="repeat" description="TPR" evidence="3">
    <location>
        <begin position="311"/>
        <end position="344"/>
    </location>
</feature>
<dbReference type="PROSITE" id="PS50005">
    <property type="entry name" value="TPR"/>
    <property type="match status" value="2"/>
</dbReference>
<evidence type="ECO:0000313" key="6">
    <source>
        <dbReference type="Proteomes" id="UP000308528"/>
    </source>
</evidence>
<dbReference type="Pfam" id="PF13432">
    <property type="entry name" value="TPR_16"/>
    <property type="match status" value="1"/>
</dbReference>
<name>A0A4S4NQH7_9BACT</name>
<evidence type="ECO:0000256" key="2">
    <source>
        <dbReference type="ARBA" id="ARBA00023002"/>
    </source>
</evidence>
<keyword evidence="2" id="KW-0560">Oxidoreductase</keyword>
<dbReference type="Proteomes" id="UP000308528">
    <property type="component" value="Unassembled WGS sequence"/>
</dbReference>
<dbReference type="Gene3D" id="1.25.40.10">
    <property type="entry name" value="Tetratricopeptide repeat domain"/>
    <property type="match status" value="2"/>
</dbReference>
<feature type="region of interest" description="Disordered" evidence="4">
    <location>
        <begin position="189"/>
        <end position="229"/>
    </location>
</feature>
<dbReference type="OrthoDB" id="9775296at2"/>
<comment type="caution">
    <text evidence="5">The sequence shown here is derived from an EMBL/GenBank/DDBJ whole genome shotgun (WGS) entry which is preliminary data.</text>
</comment>
<dbReference type="InterPro" id="IPR019734">
    <property type="entry name" value="TPR_rpt"/>
</dbReference>
<dbReference type="Pfam" id="PF14559">
    <property type="entry name" value="TPR_19"/>
    <property type="match status" value="1"/>
</dbReference>
<comment type="similarity">
    <text evidence="1">Belongs to the short-chain dehydrogenases/reductases (SDR) family.</text>
</comment>
<accession>A0A4S4NQH7</accession>
<dbReference type="RefSeq" id="WP_136456231.1">
    <property type="nucleotide sequence ID" value="NZ_SRSF01000001.1"/>
</dbReference>
<dbReference type="PROSITE" id="PS00061">
    <property type="entry name" value="ADH_SHORT"/>
    <property type="match status" value="1"/>
</dbReference>
<dbReference type="PANTHER" id="PTHR42901:SF1">
    <property type="entry name" value="ALCOHOL DEHYDROGENASE"/>
    <property type="match status" value="1"/>
</dbReference>
<protein>
    <submittedName>
        <fullName evidence="5">SDR family NAD(P)-dependent oxidoreductase</fullName>
    </submittedName>
</protein>
<keyword evidence="6" id="KW-1185">Reference proteome</keyword>
<dbReference type="PRINTS" id="PR00080">
    <property type="entry name" value="SDRFAMILY"/>
</dbReference>
<dbReference type="InterPro" id="IPR011990">
    <property type="entry name" value="TPR-like_helical_dom_sf"/>
</dbReference>
<dbReference type="InterPro" id="IPR002347">
    <property type="entry name" value="SDR_fam"/>
</dbReference>
<sequence>MSLLAIAYSHEDLSTAQRLAGAVEPQVEFEHYSAGRANEGELLVDLLRKNQLPLVVLVSHNFLTNPNCMLRAAEWLQTDRTILPIVVDGHRYDPDQDEVITETTTLADRSDITRYLSLWQDRYIELRRGGEHYTDAVGQHAFKNYLRKIRDTSIGVEEVMELILARQPIEDAELRATDYAPLYQMAGQRKPLPQESSGAASAGATPEPQVPASPAPQPAPAPQPEPEEMTDTLLEESIEEQLQEWISRAWRMSDAGDTAGGLELLHLSLENHPEELELHYQYALMLALAANRLADAREELDALLDNDPHYPDALFLSGELYSAAGDHQRARDDWERLVDVQPAYPEVNQRLGYLLADHFPGEITEAVAYLRRATHESSASGELFFRYAEALAQIPGKERKVVKMLEKAIQRDPEHAPAHYRLAVAQFDQGDFQQARKNYLLAVSLEPAFDTPANRRAFQAAGRPTPATTGNSGVANEALVALKQNIADLEAMLLEQSRPAPAPAAPEKPGSGKTVFLSGATSGIGLATARRLAREGYRIIIAARRTERLDKLASELRDTHGTEVHPITLDVSRRDRVGETVEGLPPEWENIDILINNAGKAKGFDPIHAGDLDHWDEMIDVNLRGLLYVTRAITPGMVARGRGMVINVASTAGKEVYPNGNVYCATKHAVDALTYSMRLDLVKHGIRVGQICPAHVEETEFAVVRFDGDRERARIYDDFQPLRSVDVAEAIHFMVSQPPHVNIMDVVLQGTQQASSTVVDRSGRAKFAPAEEE</sequence>
<dbReference type="InterPro" id="IPR036291">
    <property type="entry name" value="NAD(P)-bd_dom_sf"/>
</dbReference>
<dbReference type="PANTHER" id="PTHR42901">
    <property type="entry name" value="ALCOHOL DEHYDROGENASE"/>
    <property type="match status" value="1"/>
</dbReference>
<dbReference type="PRINTS" id="PR00081">
    <property type="entry name" value="GDHRDH"/>
</dbReference>
<dbReference type="SMART" id="SM00028">
    <property type="entry name" value="TPR"/>
    <property type="match status" value="2"/>
</dbReference>
<dbReference type="Gene3D" id="3.40.50.720">
    <property type="entry name" value="NAD(P)-binding Rossmann-like Domain"/>
    <property type="match status" value="1"/>
</dbReference>
<feature type="compositionally biased region" description="Pro residues" evidence="4">
    <location>
        <begin position="208"/>
        <end position="224"/>
    </location>
</feature>
<proteinExistence type="inferred from homology"/>
<dbReference type="SUPFAM" id="SSF48452">
    <property type="entry name" value="TPR-like"/>
    <property type="match status" value="1"/>
</dbReference>
<dbReference type="GO" id="GO:0016616">
    <property type="term" value="F:oxidoreductase activity, acting on the CH-OH group of donors, NAD or NADP as acceptor"/>
    <property type="evidence" value="ECO:0007669"/>
    <property type="project" value="UniProtKB-ARBA"/>
</dbReference>
<evidence type="ECO:0000256" key="1">
    <source>
        <dbReference type="ARBA" id="ARBA00006484"/>
    </source>
</evidence>
<evidence type="ECO:0000256" key="3">
    <source>
        <dbReference type="PROSITE-ProRule" id="PRU00339"/>
    </source>
</evidence>
<evidence type="ECO:0000313" key="5">
    <source>
        <dbReference type="EMBL" id="THH41405.1"/>
    </source>
</evidence>
<reference evidence="5 6" key="1">
    <citation type="submission" date="2019-04" db="EMBL/GenBank/DDBJ databases">
        <title>Lewinella litorea sp. nov., isolated from a marine sand.</title>
        <authorList>
            <person name="Yoon J.-H."/>
        </authorList>
    </citation>
    <scope>NUCLEOTIDE SEQUENCE [LARGE SCALE GENOMIC DNA]</scope>
    <source>
        <strain evidence="5 6">HSMS-39</strain>
    </source>
</reference>
<dbReference type="SUPFAM" id="SSF51735">
    <property type="entry name" value="NAD(P)-binding Rossmann-fold domains"/>
    <property type="match status" value="1"/>
</dbReference>
<dbReference type="FunFam" id="3.40.50.720:FF:000047">
    <property type="entry name" value="NADP-dependent L-serine/L-allo-threonine dehydrogenase"/>
    <property type="match status" value="1"/>
</dbReference>
<dbReference type="EMBL" id="SRSF01000001">
    <property type="protein sequence ID" value="THH41405.1"/>
    <property type="molecule type" value="Genomic_DNA"/>
</dbReference>
<dbReference type="Pfam" id="PF00106">
    <property type="entry name" value="adh_short"/>
    <property type="match status" value="1"/>
</dbReference>
<organism evidence="5 6">
    <name type="scientific">Neolewinella litorea</name>
    <dbReference type="NCBI Taxonomy" id="2562452"/>
    <lineage>
        <taxon>Bacteria</taxon>
        <taxon>Pseudomonadati</taxon>
        <taxon>Bacteroidota</taxon>
        <taxon>Saprospiria</taxon>
        <taxon>Saprospirales</taxon>
        <taxon>Lewinellaceae</taxon>
        <taxon>Neolewinella</taxon>
    </lineage>
</organism>
<gene>
    <name evidence="5" type="ORF">E4021_02055</name>
</gene>
<dbReference type="InterPro" id="IPR020904">
    <property type="entry name" value="Sc_DH/Rdtase_CS"/>
</dbReference>